<name>A0ABQ5HGC3_9ASTR</name>
<dbReference type="Proteomes" id="UP001151760">
    <property type="component" value="Unassembled WGS sequence"/>
</dbReference>
<gene>
    <name evidence="1" type="ORF">Tco_1068659</name>
</gene>
<evidence type="ECO:0000313" key="1">
    <source>
        <dbReference type="EMBL" id="GJT86942.1"/>
    </source>
</evidence>
<organism evidence="1 2">
    <name type="scientific">Tanacetum coccineum</name>
    <dbReference type="NCBI Taxonomy" id="301880"/>
    <lineage>
        <taxon>Eukaryota</taxon>
        <taxon>Viridiplantae</taxon>
        <taxon>Streptophyta</taxon>
        <taxon>Embryophyta</taxon>
        <taxon>Tracheophyta</taxon>
        <taxon>Spermatophyta</taxon>
        <taxon>Magnoliopsida</taxon>
        <taxon>eudicotyledons</taxon>
        <taxon>Gunneridae</taxon>
        <taxon>Pentapetalae</taxon>
        <taxon>asterids</taxon>
        <taxon>campanulids</taxon>
        <taxon>Asterales</taxon>
        <taxon>Asteraceae</taxon>
        <taxon>Asteroideae</taxon>
        <taxon>Anthemideae</taxon>
        <taxon>Anthemidinae</taxon>
        <taxon>Tanacetum</taxon>
    </lineage>
</organism>
<dbReference type="EMBL" id="BQNB010019594">
    <property type="protein sequence ID" value="GJT86942.1"/>
    <property type="molecule type" value="Genomic_DNA"/>
</dbReference>
<keyword evidence="2" id="KW-1185">Reference proteome</keyword>
<feature type="non-terminal residue" evidence="1">
    <location>
        <position position="81"/>
    </location>
</feature>
<proteinExistence type="predicted"/>
<comment type="caution">
    <text evidence="1">The sequence shown here is derived from an EMBL/GenBank/DDBJ whole genome shotgun (WGS) entry which is preliminary data.</text>
</comment>
<reference evidence="1" key="1">
    <citation type="journal article" date="2022" name="Int. J. Mol. Sci.">
        <title>Draft Genome of Tanacetum Coccineum: Genomic Comparison of Closely Related Tanacetum-Family Plants.</title>
        <authorList>
            <person name="Yamashiro T."/>
            <person name="Shiraishi A."/>
            <person name="Nakayama K."/>
            <person name="Satake H."/>
        </authorList>
    </citation>
    <scope>NUCLEOTIDE SEQUENCE</scope>
</reference>
<reference evidence="1" key="2">
    <citation type="submission" date="2022-01" db="EMBL/GenBank/DDBJ databases">
        <authorList>
            <person name="Yamashiro T."/>
            <person name="Shiraishi A."/>
            <person name="Satake H."/>
            <person name="Nakayama K."/>
        </authorList>
    </citation>
    <scope>NUCLEOTIDE SEQUENCE</scope>
</reference>
<accession>A0ABQ5HGC3</accession>
<evidence type="ECO:0000313" key="2">
    <source>
        <dbReference type="Proteomes" id="UP001151760"/>
    </source>
</evidence>
<protein>
    <submittedName>
        <fullName evidence="1">Uncharacterized protein</fullName>
    </submittedName>
</protein>
<sequence length="81" mass="9382">MSCHHCRPLVLGTLEVFALPQDHHQLERSLVQIDLQKQVVQFENELESDLDDEVPDLEDVVEKITDKIARDSSIAMFCYEK</sequence>